<keyword evidence="10" id="KW-1185">Reference proteome</keyword>
<feature type="region of interest" description="Disordered" evidence="4">
    <location>
        <begin position="373"/>
        <end position="408"/>
    </location>
</feature>
<protein>
    <submittedName>
        <fullName evidence="9">Efflux RND transporter periplasmic adaptor subunit</fullName>
    </submittedName>
</protein>
<feature type="domain" description="Multidrug resistance protein MdtA-like beta-barrel" evidence="7">
    <location>
        <begin position="203"/>
        <end position="294"/>
    </location>
</feature>
<comment type="subcellular location">
    <subcellularLocation>
        <location evidence="1">Cell envelope</location>
    </subcellularLocation>
</comment>
<comment type="similarity">
    <text evidence="2">Belongs to the membrane fusion protein (MFP) (TC 8.A.1) family.</text>
</comment>
<gene>
    <name evidence="9" type="ORF">R9Z33_20820</name>
</gene>
<dbReference type="RefSeq" id="WP_318648489.1">
    <property type="nucleotide sequence ID" value="NZ_CP137852.1"/>
</dbReference>
<name>A0ABZ0PFZ3_9PROT</name>
<dbReference type="InterPro" id="IPR058627">
    <property type="entry name" value="MdtA-like_C"/>
</dbReference>
<dbReference type="Gene3D" id="1.10.287.470">
    <property type="entry name" value="Helix hairpin bin"/>
    <property type="match status" value="1"/>
</dbReference>
<dbReference type="Pfam" id="PF25876">
    <property type="entry name" value="HH_MFP_RND"/>
    <property type="match status" value="1"/>
</dbReference>
<evidence type="ECO:0000256" key="3">
    <source>
        <dbReference type="SAM" id="Coils"/>
    </source>
</evidence>
<dbReference type="PANTHER" id="PTHR30158:SF24">
    <property type="entry name" value="HLYD FAMILY SECRETION PROTEIN"/>
    <property type="match status" value="1"/>
</dbReference>
<dbReference type="Pfam" id="PF25967">
    <property type="entry name" value="RND-MFP_C"/>
    <property type="match status" value="1"/>
</dbReference>
<evidence type="ECO:0000256" key="4">
    <source>
        <dbReference type="SAM" id="MobiDB-lite"/>
    </source>
</evidence>
<dbReference type="PANTHER" id="PTHR30158">
    <property type="entry name" value="ACRA/E-RELATED COMPONENT OF DRUG EFFLUX TRANSPORTER"/>
    <property type="match status" value="1"/>
</dbReference>
<dbReference type="Gene3D" id="2.40.30.170">
    <property type="match status" value="1"/>
</dbReference>
<dbReference type="InterPro" id="IPR058626">
    <property type="entry name" value="MdtA-like_b-barrel"/>
</dbReference>
<dbReference type="InterPro" id="IPR058625">
    <property type="entry name" value="MdtA-like_BSH"/>
</dbReference>
<evidence type="ECO:0000259" key="5">
    <source>
        <dbReference type="Pfam" id="PF25876"/>
    </source>
</evidence>
<feature type="domain" description="Multidrug resistance protein MdtA-like C-terminal permuted SH3" evidence="8">
    <location>
        <begin position="300"/>
        <end position="361"/>
    </location>
</feature>
<evidence type="ECO:0000256" key="2">
    <source>
        <dbReference type="ARBA" id="ARBA00009477"/>
    </source>
</evidence>
<dbReference type="PROSITE" id="PS51257">
    <property type="entry name" value="PROKAR_LIPOPROTEIN"/>
    <property type="match status" value="1"/>
</dbReference>
<dbReference type="EMBL" id="CP137852">
    <property type="protein sequence ID" value="WPB84527.1"/>
    <property type="molecule type" value="Genomic_DNA"/>
</dbReference>
<dbReference type="NCBIfam" id="TIGR01730">
    <property type="entry name" value="RND_mfp"/>
    <property type="match status" value="1"/>
</dbReference>
<keyword evidence="3" id="KW-0175">Coiled coil</keyword>
<evidence type="ECO:0000259" key="7">
    <source>
        <dbReference type="Pfam" id="PF25944"/>
    </source>
</evidence>
<proteinExistence type="inferred from homology"/>
<dbReference type="Pfam" id="PF25917">
    <property type="entry name" value="BSH_RND"/>
    <property type="match status" value="1"/>
</dbReference>
<evidence type="ECO:0000259" key="6">
    <source>
        <dbReference type="Pfam" id="PF25917"/>
    </source>
</evidence>
<dbReference type="Pfam" id="PF25944">
    <property type="entry name" value="Beta-barrel_RND"/>
    <property type="match status" value="1"/>
</dbReference>
<dbReference type="Gene3D" id="2.40.420.20">
    <property type="match status" value="1"/>
</dbReference>
<feature type="domain" description="Multidrug resistance protein MdtA-like alpha-helical hairpin" evidence="5">
    <location>
        <begin position="97"/>
        <end position="166"/>
    </location>
</feature>
<reference evidence="9 10" key="1">
    <citation type="submission" date="2023-11" db="EMBL/GenBank/DDBJ databases">
        <title>Arctic aerobic anoxygenic photoheterotroph Sediminicoccus rosea KRV36 adapts its photosynthesis to long days of polar summer.</title>
        <authorList>
            <person name="Tomasch J."/>
            <person name="Kopejtka K."/>
            <person name="Bily T."/>
            <person name="Gardiner A.T."/>
            <person name="Gardian Z."/>
            <person name="Shivaramu S."/>
            <person name="Koblizek M."/>
            <person name="Engelhardt F."/>
            <person name="Kaftan D."/>
        </authorList>
    </citation>
    <scope>NUCLEOTIDE SEQUENCE [LARGE SCALE GENOMIC DNA]</scope>
    <source>
        <strain evidence="9 10">R-30</strain>
    </source>
</reference>
<dbReference type="InterPro" id="IPR058624">
    <property type="entry name" value="MdtA-like_HH"/>
</dbReference>
<feature type="coiled-coil region" evidence="3">
    <location>
        <begin position="97"/>
        <end position="162"/>
    </location>
</feature>
<evidence type="ECO:0000313" key="10">
    <source>
        <dbReference type="Proteomes" id="UP001305521"/>
    </source>
</evidence>
<organism evidence="9 10">
    <name type="scientific">Sediminicoccus rosea</name>
    <dbReference type="NCBI Taxonomy" id="1225128"/>
    <lineage>
        <taxon>Bacteria</taxon>
        <taxon>Pseudomonadati</taxon>
        <taxon>Pseudomonadota</taxon>
        <taxon>Alphaproteobacteria</taxon>
        <taxon>Acetobacterales</taxon>
        <taxon>Roseomonadaceae</taxon>
        <taxon>Sediminicoccus</taxon>
    </lineage>
</organism>
<evidence type="ECO:0000313" key="9">
    <source>
        <dbReference type="EMBL" id="WPB84527.1"/>
    </source>
</evidence>
<dbReference type="Gene3D" id="2.40.50.100">
    <property type="match status" value="1"/>
</dbReference>
<sequence>MIRRHASLLLITGALLGCKEDNTFVPPPPPQVTAATPAVAPATEYLEATGSTVAVSVIDLVARVPGFLRSIDYADGAVVRSGQRLFQIEPDQYRAKVQQAEAQVQQNQALLDRANSELARQQRLIGQNATAQADLERWQSQRDQAQATLGEAQANLALARINLGYTDVTAPFDGVAGAHMVDVGALVGASTPTRLATLVQLSPIHVNFSVNERDLLRIRRELDGRGIRRPDQLGDNAPPVQIALAGDSQFRIGGRLDYIAPQLDPATGTLQLRGLFANADQTLLPGLFVRVRVPIRTRPDALMVPEAALGSNQLGSYLMVVGANSTIEQRPVMLGQRIGTLRVIEEGLKPEDQVVISGLQRAIPGARVTVQRGTIAPPPAEPVTGTVANPVPAAPSAPAPAPAAAPAR</sequence>
<dbReference type="SUPFAM" id="SSF111369">
    <property type="entry name" value="HlyD-like secretion proteins"/>
    <property type="match status" value="1"/>
</dbReference>
<evidence type="ECO:0000259" key="8">
    <source>
        <dbReference type="Pfam" id="PF25967"/>
    </source>
</evidence>
<accession>A0ABZ0PFZ3</accession>
<dbReference type="Proteomes" id="UP001305521">
    <property type="component" value="Chromosome"/>
</dbReference>
<feature type="domain" description="Multidrug resistance protein MdtA-like barrel-sandwich hybrid" evidence="6">
    <location>
        <begin position="58"/>
        <end position="197"/>
    </location>
</feature>
<evidence type="ECO:0000256" key="1">
    <source>
        <dbReference type="ARBA" id="ARBA00004196"/>
    </source>
</evidence>
<feature type="compositionally biased region" description="Pro residues" evidence="4">
    <location>
        <begin position="392"/>
        <end position="408"/>
    </location>
</feature>
<dbReference type="InterPro" id="IPR006143">
    <property type="entry name" value="RND_pump_MFP"/>
</dbReference>